<accession>V6IX91</accession>
<keyword evidence="3" id="KW-0233">DNA recombination</keyword>
<dbReference type="PATRIC" id="fig|1395513.3.peg.1998"/>
<dbReference type="InterPro" id="IPR011109">
    <property type="entry name" value="DNA_bind_recombinase_dom"/>
</dbReference>
<dbReference type="Pfam" id="PF13408">
    <property type="entry name" value="Zn_ribbon_recom"/>
    <property type="match status" value="1"/>
</dbReference>
<evidence type="ECO:0000256" key="5">
    <source>
        <dbReference type="PROSITE-ProRule" id="PRU10137"/>
    </source>
</evidence>
<dbReference type="Pfam" id="PF07508">
    <property type="entry name" value="Recombinase"/>
    <property type="match status" value="1"/>
</dbReference>
<keyword evidence="2" id="KW-0238">DNA-binding</keyword>
<dbReference type="PROSITE" id="PS51737">
    <property type="entry name" value="RECOMBINASE_DNA_BIND"/>
    <property type="match status" value="1"/>
</dbReference>
<dbReference type="Gene3D" id="3.40.50.1390">
    <property type="entry name" value="Resolvase, N-terminal catalytic domain"/>
    <property type="match status" value="1"/>
</dbReference>
<dbReference type="SMART" id="SM00857">
    <property type="entry name" value="Resolvase"/>
    <property type="match status" value="1"/>
</dbReference>
<dbReference type="InterPro" id="IPR025827">
    <property type="entry name" value="Zn_ribbon_recom_dom"/>
</dbReference>
<dbReference type="Gene3D" id="3.90.1750.20">
    <property type="entry name" value="Putative Large Serine Recombinase, Chain B, Domain 2"/>
    <property type="match status" value="1"/>
</dbReference>
<dbReference type="AlphaFoldDB" id="V6IX91"/>
<dbReference type="RefSeq" id="WP_023510238.1">
    <property type="nucleotide sequence ID" value="NZ_AWTC01000008.1"/>
</dbReference>
<keyword evidence="9" id="KW-1185">Reference proteome</keyword>
<evidence type="ECO:0000259" key="6">
    <source>
        <dbReference type="PROSITE" id="PS51736"/>
    </source>
</evidence>
<gene>
    <name evidence="8" type="ORF">P343_09910</name>
</gene>
<dbReference type="EMBL" id="AWTC01000008">
    <property type="protein sequence ID" value="EST11942.1"/>
    <property type="molecule type" value="Genomic_DNA"/>
</dbReference>
<dbReference type="InterPro" id="IPR038109">
    <property type="entry name" value="DNA_bind_recomb_sf"/>
</dbReference>
<sequence>MGDASIAPLKRAAIYARVSTIEQAEEGYSIDEQLRLLNQWCEKEGYEVYHEYADRGISGKSIKARPSLQHLLDDAMNRHFEVVIVWKMNRLARNILDLLNIVTELNRHNIAFRSYSETLETETPAGRLQFHMMAAIAEFERGTIAQNVKMGMLARAREGEWNGGQVLGYDIVKLPSDGKKRIHTKLVVNQSESNTVREIFRLYTSGYGYKSIVNRLNTAGYRSKKGNLFSIATVKTILTNPIYIGMIRYNVRRNWSEKRRNDINPHPIMVEGKHQPIITNEQWEKAQTVLKSRSHKANRVHSGEHLLTGLIKCPACGASMVLGRTTNRNKDGSKRVLEYYVCGAWKNKGTSVCHSNGVRIDQADQYVLKKLSRLVNSDRLVRDIVNRLNRQTKEVDAPFQKEKKQVRDSIDKIELRKKKDLELYEDSILSKSELAERMEQLNGEQLKLKTRLGQIEDSLHNESQREVSVQMIRETMNRFGEFFRQSSSREQRKRLMELLIDKITIGEDRTVHTIRIQFNKELLQYLNVEGERSKNDLSPSFCIYIDL</sequence>
<evidence type="ECO:0000256" key="3">
    <source>
        <dbReference type="ARBA" id="ARBA00023172"/>
    </source>
</evidence>
<dbReference type="PANTHER" id="PTHR30461:SF23">
    <property type="entry name" value="DNA RECOMBINASE-RELATED"/>
    <property type="match status" value="1"/>
</dbReference>
<dbReference type="InterPro" id="IPR006119">
    <property type="entry name" value="Resolv_N"/>
</dbReference>
<dbReference type="PROSITE" id="PS00397">
    <property type="entry name" value="RECOMBINASES_1"/>
    <property type="match status" value="1"/>
</dbReference>
<dbReference type="InterPro" id="IPR036162">
    <property type="entry name" value="Resolvase-like_N_sf"/>
</dbReference>
<dbReference type="InterPro" id="IPR006118">
    <property type="entry name" value="Recombinase_CS"/>
</dbReference>
<evidence type="ECO:0000259" key="7">
    <source>
        <dbReference type="PROSITE" id="PS51737"/>
    </source>
</evidence>
<feature type="domain" description="Recombinase" evidence="7">
    <location>
        <begin position="166"/>
        <end position="296"/>
    </location>
</feature>
<dbReference type="GO" id="GO:0000150">
    <property type="term" value="F:DNA strand exchange activity"/>
    <property type="evidence" value="ECO:0007669"/>
    <property type="project" value="InterPro"/>
</dbReference>
<evidence type="ECO:0000256" key="2">
    <source>
        <dbReference type="ARBA" id="ARBA00023125"/>
    </source>
</evidence>
<name>V6IX91_9BACL</name>
<dbReference type="Proteomes" id="UP000018296">
    <property type="component" value="Unassembled WGS sequence"/>
</dbReference>
<dbReference type="OrthoDB" id="9811097at2"/>
<dbReference type="PROSITE" id="PS51736">
    <property type="entry name" value="RECOMBINASES_3"/>
    <property type="match status" value="1"/>
</dbReference>
<comment type="caution">
    <text evidence="8">The sequence shown here is derived from an EMBL/GenBank/DDBJ whole genome shotgun (WGS) entry which is preliminary data.</text>
</comment>
<dbReference type="SUPFAM" id="SSF53041">
    <property type="entry name" value="Resolvase-like"/>
    <property type="match status" value="1"/>
</dbReference>
<feature type="domain" description="Resolvase/invertase-type recombinase catalytic" evidence="6">
    <location>
        <begin position="11"/>
        <end position="159"/>
    </location>
</feature>
<evidence type="ECO:0000313" key="8">
    <source>
        <dbReference type="EMBL" id="EST11942.1"/>
    </source>
</evidence>
<feature type="active site" description="O-(5'-phospho-DNA)-serine intermediate" evidence="4 5">
    <location>
        <position position="19"/>
    </location>
</feature>
<dbReference type="Pfam" id="PF00239">
    <property type="entry name" value="Resolvase"/>
    <property type="match status" value="1"/>
</dbReference>
<dbReference type="InterPro" id="IPR050639">
    <property type="entry name" value="SSR_resolvase"/>
</dbReference>
<dbReference type="PANTHER" id="PTHR30461">
    <property type="entry name" value="DNA-INVERTASE FROM LAMBDOID PROPHAGE"/>
    <property type="match status" value="1"/>
</dbReference>
<evidence type="ECO:0000256" key="4">
    <source>
        <dbReference type="PIRSR" id="PIRSR606118-50"/>
    </source>
</evidence>
<dbReference type="STRING" id="1395513.P343_09910"/>
<dbReference type="GO" id="GO:0003677">
    <property type="term" value="F:DNA binding"/>
    <property type="evidence" value="ECO:0007669"/>
    <property type="project" value="UniProtKB-KW"/>
</dbReference>
<dbReference type="CDD" id="cd00338">
    <property type="entry name" value="Ser_Recombinase"/>
    <property type="match status" value="1"/>
</dbReference>
<organism evidence="8 9">
    <name type="scientific">Sporolactobacillus laevolacticus DSM 442</name>
    <dbReference type="NCBI Taxonomy" id="1395513"/>
    <lineage>
        <taxon>Bacteria</taxon>
        <taxon>Bacillati</taxon>
        <taxon>Bacillota</taxon>
        <taxon>Bacilli</taxon>
        <taxon>Bacillales</taxon>
        <taxon>Sporolactobacillaceae</taxon>
        <taxon>Sporolactobacillus</taxon>
    </lineage>
</organism>
<evidence type="ECO:0000313" key="9">
    <source>
        <dbReference type="Proteomes" id="UP000018296"/>
    </source>
</evidence>
<reference evidence="8 9" key="1">
    <citation type="journal article" date="2013" name="Genome Announc.">
        <title>Genome Sequence of Sporolactobacillus laevolacticus DSM442, an Efficient Polymer-Grade D-Lactate Producer from Agricultural Waste Cottonseed as a Nitrogen Source.</title>
        <authorList>
            <person name="Wang H."/>
            <person name="Wang L."/>
            <person name="Ju J."/>
            <person name="Yu B."/>
            <person name="Ma Y."/>
        </authorList>
    </citation>
    <scope>NUCLEOTIDE SEQUENCE [LARGE SCALE GENOMIC DNA]</scope>
    <source>
        <strain evidence="8 9">DSM 442</strain>
    </source>
</reference>
<dbReference type="GO" id="GO:0015074">
    <property type="term" value="P:DNA integration"/>
    <property type="evidence" value="ECO:0007669"/>
    <property type="project" value="UniProtKB-KW"/>
</dbReference>
<keyword evidence="1" id="KW-0229">DNA integration</keyword>
<protein>
    <submittedName>
        <fullName evidence="8">Resolvase</fullName>
    </submittedName>
</protein>
<proteinExistence type="predicted"/>
<dbReference type="eggNOG" id="COG1961">
    <property type="taxonomic scope" value="Bacteria"/>
</dbReference>
<evidence type="ECO:0000256" key="1">
    <source>
        <dbReference type="ARBA" id="ARBA00022908"/>
    </source>
</evidence>